<evidence type="ECO:0000259" key="6">
    <source>
        <dbReference type="Pfam" id="PF01755"/>
    </source>
</evidence>
<organism evidence="7 8">
    <name type="scientific">Claviceps africana</name>
    <dbReference type="NCBI Taxonomy" id="83212"/>
    <lineage>
        <taxon>Eukaryota</taxon>
        <taxon>Fungi</taxon>
        <taxon>Dikarya</taxon>
        <taxon>Ascomycota</taxon>
        <taxon>Pezizomycotina</taxon>
        <taxon>Sordariomycetes</taxon>
        <taxon>Hypocreomycetidae</taxon>
        <taxon>Hypocreales</taxon>
        <taxon>Clavicipitaceae</taxon>
        <taxon>Claviceps</taxon>
    </lineage>
</organism>
<dbReference type="Pfam" id="PF01755">
    <property type="entry name" value="Glyco_transf_25"/>
    <property type="match status" value="1"/>
</dbReference>
<sequence>MRSQSRLQFIGVAAIFCTFLLVHQWLYRYQHSISLLTDSPSWSLPQLSDISKAAQNATLGFEKFFYISLPARSDRQDVMTMLASVTNVSMTLEVGADGKDVPAKARPADSDGLRDGQIGCWRSHANVWKRMVQENIQTAIVVEDDADWDLDIHNIFERFSQHMKKTTLGKHTRTAYEKKHAPYGLEWDLIYFGSCWDIPRKEKPHRHESYADSSAPNSNQMSYAYAQQLKDWGISVNENTRVRALAPSWYSVCTIGYAVTLEGARKLLYNVGNGAGLRGPVDLAMIQAVQDGKISALAVVPPFFTPWRKGTNTDSDINEPPKEGEEKKADPAGSDNLKDSGRKALETILGKQKSRYESDLA</sequence>
<feature type="compositionally biased region" description="Basic and acidic residues" evidence="4">
    <location>
        <begin position="319"/>
        <end position="345"/>
    </location>
</feature>
<dbReference type="Proteomes" id="UP000811619">
    <property type="component" value="Unassembled WGS sequence"/>
</dbReference>
<evidence type="ECO:0000256" key="1">
    <source>
        <dbReference type="ARBA" id="ARBA00006721"/>
    </source>
</evidence>
<reference evidence="7" key="1">
    <citation type="journal article" date="2020" name="bioRxiv">
        <title>Whole genome comparisons of ergot fungi reveals the divergence and evolution of species within the genus Claviceps are the result of varying mechanisms driving genome evolution and host range expansion.</title>
        <authorList>
            <person name="Wyka S.A."/>
            <person name="Mondo S.J."/>
            <person name="Liu M."/>
            <person name="Dettman J."/>
            <person name="Nalam V."/>
            <person name="Broders K.D."/>
        </authorList>
    </citation>
    <scope>NUCLEOTIDE SEQUENCE</scope>
    <source>
        <strain evidence="7">CCC 489</strain>
    </source>
</reference>
<feature type="region of interest" description="Disordered" evidence="4">
    <location>
        <begin position="309"/>
        <end position="361"/>
    </location>
</feature>
<keyword evidence="2" id="KW-0328">Glycosyltransferase</keyword>
<dbReference type="OrthoDB" id="47375at2759"/>
<keyword evidence="5" id="KW-0472">Membrane</keyword>
<feature type="domain" description="Glycosyl transferase family 25" evidence="6">
    <location>
        <begin position="63"/>
        <end position="169"/>
    </location>
</feature>
<gene>
    <name evidence="7" type="ORF">E4U42_000890</name>
</gene>
<dbReference type="InterPro" id="IPR050757">
    <property type="entry name" value="Collagen_mod_GT25"/>
</dbReference>
<dbReference type="AlphaFoldDB" id="A0A8K0NFC3"/>
<evidence type="ECO:0000313" key="8">
    <source>
        <dbReference type="Proteomes" id="UP000811619"/>
    </source>
</evidence>
<keyword evidence="5" id="KW-1133">Transmembrane helix</keyword>
<protein>
    <recommendedName>
        <fullName evidence="6">Glycosyl transferase family 25 domain-containing protein</fullName>
    </recommendedName>
</protein>
<accession>A0A8K0NFC3</accession>
<keyword evidence="8" id="KW-1185">Reference proteome</keyword>
<evidence type="ECO:0000256" key="3">
    <source>
        <dbReference type="ARBA" id="ARBA00022679"/>
    </source>
</evidence>
<proteinExistence type="inferred from homology"/>
<dbReference type="GO" id="GO:0016740">
    <property type="term" value="F:transferase activity"/>
    <property type="evidence" value="ECO:0007669"/>
    <property type="project" value="UniProtKB-KW"/>
</dbReference>
<comment type="similarity">
    <text evidence="1">Belongs to the glycosyltransferase 25 family.</text>
</comment>
<evidence type="ECO:0000313" key="7">
    <source>
        <dbReference type="EMBL" id="KAG5913758.1"/>
    </source>
</evidence>
<dbReference type="CDD" id="cd06532">
    <property type="entry name" value="Glyco_transf_25"/>
    <property type="match status" value="1"/>
</dbReference>
<keyword evidence="3" id="KW-0808">Transferase</keyword>
<evidence type="ECO:0000256" key="5">
    <source>
        <dbReference type="SAM" id="Phobius"/>
    </source>
</evidence>
<name>A0A8K0NFC3_9HYPO</name>
<comment type="caution">
    <text evidence="7">The sequence shown here is derived from an EMBL/GenBank/DDBJ whole genome shotgun (WGS) entry which is preliminary data.</text>
</comment>
<evidence type="ECO:0000256" key="2">
    <source>
        <dbReference type="ARBA" id="ARBA00022676"/>
    </source>
</evidence>
<dbReference type="PANTHER" id="PTHR10730">
    <property type="entry name" value="PROCOLLAGEN-LYSINE,2-OXOGLUTARATE 5-DIOXYGENASE/GLYCOSYLTRANSFERASE 25 FAMILY MEMBER"/>
    <property type="match status" value="1"/>
</dbReference>
<keyword evidence="5" id="KW-0812">Transmembrane</keyword>
<evidence type="ECO:0000256" key="4">
    <source>
        <dbReference type="SAM" id="MobiDB-lite"/>
    </source>
</evidence>
<dbReference type="InterPro" id="IPR002654">
    <property type="entry name" value="Glyco_trans_25"/>
</dbReference>
<dbReference type="EMBL" id="SRPY01001247">
    <property type="protein sequence ID" value="KAG5913758.1"/>
    <property type="molecule type" value="Genomic_DNA"/>
</dbReference>
<dbReference type="PANTHER" id="PTHR10730:SF53">
    <property type="entry name" value="GLYCOSYLTRANSFERASE 25 FAMILY MEMBER"/>
    <property type="match status" value="1"/>
</dbReference>
<feature type="transmembrane region" description="Helical" evidence="5">
    <location>
        <begin position="7"/>
        <end position="27"/>
    </location>
</feature>